<feature type="transmembrane region" description="Helical" evidence="8">
    <location>
        <begin position="660"/>
        <end position="685"/>
    </location>
</feature>
<dbReference type="Proteomes" id="UP000092600">
    <property type="component" value="Unassembled WGS sequence"/>
</dbReference>
<evidence type="ECO:0000313" key="10">
    <source>
        <dbReference type="Proteomes" id="UP000092600"/>
    </source>
</evidence>
<dbReference type="PANTHER" id="PTHR31064">
    <property type="entry name" value="POTASSIUM TRANSPORT PROTEIN DDB_G0292412-RELATED"/>
    <property type="match status" value="1"/>
</dbReference>
<dbReference type="STRING" id="4615.A0A199UXY2"/>
<feature type="transmembrane region" description="Helical" evidence="8">
    <location>
        <begin position="245"/>
        <end position="264"/>
    </location>
</feature>
<dbReference type="GO" id="GO:0005886">
    <property type="term" value="C:plasma membrane"/>
    <property type="evidence" value="ECO:0007669"/>
    <property type="project" value="TreeGrafter"/>
</dbReference>
<feature type="transmembrane region" description="Helical" evidence="8">
    <location>
        <begin position="490"/>
        <end position="515"/>
    </location>
</feature>
<feature type="transmembrane region" description="Helical" evidence="8">
    <location>
        <begin position="216"/>
        <end position="233"/>
    </location>
</feature>
<dbReference type="EMBL" id="LSRQ01004409">
    <property type="protein sequence ID" value="OAY69476.1"/>
    <property type="molecule type" value="Genomic_DNA"/>
</dbReference>
<evidence type="ECO:0000256" key="3">
    <source>
        <dbReference type="ARBA" id="ARBA00022448"/>
    </source>
</evidence>
<dbReference type="AlphaFoldDB" id="A0A199UXY2"/>
<organism evidence="9 10">
    <name type="scientific">Ananas comosus</name>
    <name type="common">Pineapple</name>
    <name type="synonym">Ananas ananas</name>
    <dbReference type="NCBI Taxonomy" id="4615"/>
    <lineage>
        <taxon>Eukaryota</taxon>
        <taxon>Viridiplantae</taxon>
        <taxon>Streptophyta</taxon>
        <taxon>Embryophyta</taxon>
        <taxon>Tracheophyta</taxon>
        <taxon>Spermatophyta</taxon>
        <taxon>Magnoliopsida</taxon>
        <taxon>Liliopsida</taxon>
        <taxon>Poales</taxon>
        <taxon>Bromeliaceae</taxon>
        <taxon>Bromelioideae</taxon>
        <taxon>Ananas</taxon>
    </lineage>
</organism>
<reference evidence="9 10" key="1">
    <citation type="journal article" date="2016" name="DNA Res.">
        <title>The draft genome of MD-2 pineapple using hybrid error correction of long reads.</title>
        <authorList>
            <person name="Redwan R.M."/>
            <person name="Saidin A."/>
            <person name="Kumar S.V."/>
        </authorList>
    </citation>
    <scope>NUCLEOTIDE SEQUENCE [LARGE SCALE GENOMIC DNA]</scope>
    <source>
        <strain evidence="10">cv. MD2</strain>
        <tissue evidence="9">Leaf</tissue>
    </source>
</reference>
<evidence type="ECO:0000256" key="5">
    <source>
        <dbReference type="ARBA" id="ARBA00022989"/>
    </source>
</evidence>
<feature type="transmembrane region" description="Helical" evidence="8">
    <location>
        <begin position="790"/>
        <end position="810"/>
    </location>
</feature>
<feature type="transmembrane region" description="Helical" evidence="8">
    <location>
        <begin position="700"/>
        <end position="720"/>
    </location>
</feature>
<evidence type="ECO:0000313" key="9">
    <source>
        <dbReference type="EMBL" id="OAY69476.1"/>
    </source>
</evidence>
<proteinExistence type="inferred from homology"/>
<dbReference type="GO" id="GO:0030001">
    <property type="term" value="P:metal ion transport"/>
    <property type="evidence" value="ECO:0007669"/>
    <property type="project" value="UniProtKB-ARBA"/>
</dbReference>
<feature type="transmembrane region" description="Helical" evidence="8">
    <location>
        <begin position="597"/>
        <end position="619"/>
    </location>
</feature>
<feature type="transmembrane region" description="Helical" evidence="8">
    <location>
        <begin position="35"/>
        <end position="56"/>
    </location>
</feature>
<dbReference type="GO" id="GO:0008324">
    <property type="term" value="F:monoatomic cation transmembrane transporter activity"/>
    <property type="evidence" value="ECO:0007669"/>
    <property type="project" value="InterPro"/>
</dbReference>
<protein>
    <submittedName>
        <fullName evidence="9">Cation transporter HKT8</fullName>
    </submittedName>
</protein>
<accession>A0A199UXY2</accession>
<comment type="caution">
    <text evidence="9">The sequence shown here is derived from an EMBL/GenBank/DDBJ whole genome shotgun (WGS) entry which is preliminary data.</text>
</comment>
<evidence type="ECO:0000256" key="6">
    <source>
        <dbReference type="ARBA" id="ARBA00023065"/>
    </source>
</evidence>
<evidence type="ECO:0000256" key="1">
    <source>
        <dbReference type="ARBA" id="ARBA00004141"/>
    </source>
</evidence>
<keyword evidence="6" id="KW-0406">Ion transport</keyword>
<keyword evidence="5 8" id="KW-1133">Transmembrane helix</keyword>
<feature type="transmembrane region" description="Helical" evidence="8">
    <location>
        <begin position="98"/>
        <end position="119"/>
    </location>
</feature>
<dbReference type="Pfam" id="PF02386">
    <property type="entry name" value="TrkH"/>
    <property type="match status" value="2"/>
</dbReference>
<comment type="similarity">
    <text evidence="2">Belongs to the TrkH potassium transport family. HKT (TC 2.A.38.3) subfamily.</text>
</comment>
<evidence type="ECO:0000256" key="2">
    <source>
        <dbReference type="ARBA" id="ARBA00010864"/>
    </source>
</evidence>
<dbReference type="InterPro" id="IPR003445">
    <property type="entry name" value="Cat_transpt"/>
</dbReference>
<feature type="transmembrane region" description="Helical" evidence="8">
    <location>
        <begin position="355"/>
        <end position="376"/>
    </location>
</feature>
<dbReference type="InterPro" id="IPR051143">
    <property type="entry name" value="TrkH_K-transport"/>
</dbReference>
<name>A0A199UXY2_ANACO</name>
<keyword evidence="7 8" id="KW-0472">Membrane</keyword>
<feature type="transmembrane region" description="Helical" evidence="8">
    <location>
        <begin position="405"/>
        <end position="426"/>
    </location>
</feature>
<dbReference type="GO" id="GO:0098662">
    <property type="term" value="P:inorganic cation transmembrane transport"/>
    <property type="evidence" value="ECO:0007669"/>
    <property type="project" value="UniProtKB-ARBA"/>
</dbReference>
<sequence>METSPPQKRSPLHLHTPLHLLSSLYRFALHRVHPFWIQLFYFIFVSCIGFILLRSLPMRRRALAVDRPADLDLFFMSLSATSLSSMDVVEMESFSTSQLLVFTLLMLLGGEVFVSMLGLHFMKIKLPKKETSHNSATMELTSNDQVELESIKPTVTTPSITSDHLRYNSIRYLGFIVLGYLMLVHFTGYILILWYITLNPSAGEVLSRKAISRHTFAVFTTVSSFGNCGFLPTNENMIVFKKNPGLLLLVMPQILAGNTLYPAFLRSAVWVLEKCTKKEEFGYILRKHGEIGYDHLFPKLHTSLLGLTVVGLIVVQLLAFCFSEWRVEGLEGMSSYEKLVGALFMSVNSRHSGEMILDLSTLSSAMLVLYVVMMYLPPYTYFLPLDGDDHNKHSRDRNNEKRTSILQRLMFSQVTYLAIFVIIICITEKRGLSKDPLNYNVLNIVVEVVSAYGNVGFSTGYSCKRQLKPDGFCRDEWIGFSGKWSSKGKLTLMAVMLFGRLKMFSMSGGSAKLFSSTILARDRAKCSYRFLQRNLFLLQFLYFTSVSFGGFLALKTLKSSNETNSPNGLDLFFTAVSALTVSSMGTVEMEDFSNPQLWVLIILMLIGGEVFTSMISLQFTKLRLAKEKSINKRSKPLCADIESADSLNFDHLKHEAVASLGYVVLGYLTLVNVSGSLLISLYLILVSSAGDILRSKGIDISTFSIFTAVSSFGNCGFTPVNENMMPFKNNSMLLLLIIPQILAGNTLFPPFLRLAIWVMKKFTGREGYSYILEHPSATGYKHLLPHRQSVYLASTVLGFISVQSAFFCALEWNSDGLAGMSCRQKIAAALFQSVNSRHAGESVVDLSTLSSAVLVLYVAMMYLPPYTSFLPVSDDEQGSEDEKEENSKSNRTVDNLVFSQISYLVIFVVLICITEKRAMSADPLNFNVFNIVFEVIRQVVYVQCEILCVRKCRILVRLQLQKITEARYILQRFFVWFRRKMERERKIDPHFGYVFRKA</sequence>
<comment type="subcellular location">
    <subcellularLocation>
        <location evidence="1">Membrane</location>
        <topology evidence="1">Multi-pass membrane protein</topology>
    </subcellularLocation>
</comment>
<feature type="transmembrane region" description="Helical" evidence="8">
    <location>
        <begin position="172"/>
        <end position="196"/>
    </location>
</feature>
<keyword evidence="4 8" id="KW-0812">Transmembrane</keyword>
<feature type="transmembrane region" description="Helical" evidence="8">
    <location>
        <begin position="304"/>
        <end position="323"/>
    </location>
</feature>
<feature type="transmembrane region" description="Helical" evidence="8">
    <location>
        <begin position="732"/>
        <end position="752"/>
    </location>
</feature>
<feature type="transmembrane region" description="Helical" evidence="8">
    <location>
        <begin position="896"/>
        <end position="914"/>
    </location>
</feature>
<evidence type="ECO:0000256" key="7">
    <source>
        <dbReference type="ARBA" id="ARBA00023136"/>
    </source>
</evidence>
<evidence type="ECO:0000256" key="4">
    <source>
        <dbReference type="ARBA" id="ARBA00022692"/>
    </source>
</evidence>
<dbReference type="PANTHER" id="PTHR31064:SF30">
    <property type="entry name" value="HIGH-AFFINITY POTASSIUM TRANSPORT PROTEIN-RELATED"/>
    <property type="match status" value="1"/>
</dbReference>
<evidence type="ECO:0000256" key="8">
    <source>
        <dbReference type="SAM" id="Phobius"/>
    </source>
</evidence>
<feature type="transmembrane region" description="Helical" evidence="8">
    <location>
        <begin position="843"/>
        <end position="863"/>
    </location>
</feature>
<gene>
    <name evidence="9" type="ORF">ACMD2_10182</name>
</gene>
<feature type="transmembrane region" description="Helical" evidence="8">
    <location>
        <begin position="535"/>
        <end position="554"/>
    </location>
</feature>
<keyword evidence="3" id="KW-0813">Transport</keyword>